<keyword evidence="2" id="KW-0175">Coiled coil</keyword>
<dbReference type="PROSITE" id="PS50005">
    <property type="entry name" value="TPR"/>
    <property type="match status" value="1"/>
</dbReference>
<feature type="coiled-coil region" evidence="2">
    <location>
        <begin position="420"/>
        <end position="447"/>
    </location>
</feature>
<keyword evidence="3" id="KW-1133">Transmembrane helix</keyword>
<evidence type="ECO:0000256" key="1">
    <source>
        <dbReference type="PROSITE-ProRule" id="PRU00339"/>
    </source>
</evidence>
<dbReference type="SUPFAM" id="SSF48452">
    <property type="entry name" value="TPR-like"/>
    <property type="match status" value="1"/>
</dbReference>
<keyword evidence="4" id="KW-1185">Reference proteome</keyword>
<dbReference type="InterPro" id="IPR011990">
    <property type="entry name" value="TPR-like_helical_dom_sf"/>
</dbReference>
<dbReference type="InterPro" id="IPR052630">
    <property type="entry name" value="TTC17"/>
</dbReference>
<organism evidence="4 5">
    <name type="scientific">Fopius arisanus</name>
    <dbReference type="NCBI Taxonomy" id="64838"/>
    <lineage>
        <taxon>Eukaryota</taxon>
        <taxon>Metazoa</taxon>
        <taxon>Ecdysozoa</taxon>
        <taxon>Arthropoda</taxon>
        <taxon>Hexapoda</taxon>
        <taxon>Insecta</taxon>
        <taxon>Pterygota</taxon>
        <taxon>Neoptera</taxon>
        <taxon>Endopterygota</taxon>
        <taxon>Hymenoptera</taxon>
        <taxon>Apocrita</taxon>
        <taxon>Ichneumonoidea</taxon>
        <taxon>Braconidae</taxon>
        <taxon>Opiinae</taxon>
        <taxon>Fopius</taxon>
    </lineage>
</organism>
<dbReference type="AlphaFoldDB" id="A0A9R1TC00"/>
<proteinExistence type="predicted"/>
<evidence type="ECO:0000256" key="3">
    <source>
        <dbReference type="SAM" id="Phobius"/>
    </source>
</evidence>
<evidence type="ECO:0000313" key="4">
    <source>
        <dbReference type="Proteomes" id="UP000694866"/>
    </source>
</evidence>
<keyword evidence="1" id="KW-0802">TPR repeat</keyword>
<evidence type="ECO:0000256" key="2">
    <source>
        <dbReference type="SAM" id="Coils"/>
    </source>
</evidence>
<name>A0A9R1TC00_9HYME</name>
<dbReference type="KEGG" id="fas:105268705"/>
<dbReference type="SMART" id="SM00028">
    <property type="entry name" value="TPR"/>
    <property type="match status" value="4"/>
</dbReference>
<sequence length="804" mass="90288">MAKLPSYRIFLMFFEAILGISATTHWVVTENGRVQPQLESVYSMKRPYDLPAFLEQESRMDAVEVLHKKILTRKVLLDSQMAVLNSIGDLESWLQASNPDCISSRKLLEDFDFYASVATDGSYRKGVTHKDYLLHGIPNEQKKRVPDCKKTFPLDFSMYTFDHLNAMRNRKNLSQHQEKGLIKYLPEGTDLNKFGHQVAHGLLKNSTSWLHLNLAAIYWRVRGDAYNALECARRSIVTAPREFRDIPLLTAGGILHAAKHSAEAAIVLHAAIDYAPTQSHQHLALGHVYAILGDYNRSIACYDNSLKLTPSMEQAKQAKFVILCCQSLEKSLGALHKKLDDIVEELHAQQNDYAEWLKLEEKILCERTRSPFLALRGQRLGPTLSSRGQVCTHREDDEATLSCQTVGDNHIFSHNFQIDIGVSLQQLKNVENQVEKMNDRMTSTKVIHPKTDRADKIRDTSNEKSPEYLSLFMEPTNKPKYHQFEIKKSKGDFEGKNWPNSGDCDKQELILSDTTQYVPVYLSPESKGYAIQIFLNELIGIEAGKEHKLPWYPPTCQSPEIFDQKFISKSLLKATLGSHSPDSSLSGHLINLVKDAEIAEIGQRILTATKSKVAAPWVLSVLASLHWRVVGKPRNALDCLQLALKSVPKQFKDVPLVSIASIAQKVGLIEEALKITKEAIRLNPVEPLTNYLYGSLLQAKGNTTGAIYHLKQSLRVESDAMDGRALMLLRSIICQKRSANRRGTGMKTDSNNIETCGMTYSSPEVIARHDLQDGETVLCLGDGNDCKPIQCFAMKMNTDESTGP</sequence>
<dbReference type="Proteomes" id="UP000694866">
    <property type="component" value="Unplaced"/>
</dbReference>
<dbReference type="GO" id="GO:0015629">
    <property type="term" value="C:actin cytoskeleton"/>
    <property type="evidence" value="ECO:0007669"/>
    <property type="project" value="TreeGrafter"/>
</dbReference>
<dbReference type="PANTHER" id="PTHR16091">
    <property type="entry name" value="TTC17 PROTEIN"/>
    <property type="match status" value="1"/>
</dbReference>
<dbReference type="PANTHER" id="PTHR16091:SF1">
    <property type="entry name" value="TETRATRICOPEPTIDE REPEAT PROTEIN 17"/>
    <property type="match status" value="1"/>
</dbReference>
<dbReference type="Pfam" id="PF13181">
    <property type="entry name" value="TPR_8"/>
    <property type="match status" value="1"/>
</dbReference>
<dbReference type="InterPro" id="IPR019734">
    <property type="entry name" value="TPR_rpt"/>
</dbReference>
<feature type="repeat" description="TPR" evidence="1">
    <location>
        <begin position="279"/>
        <end position="312"/>
    </location>
</feature>
<keyword evidence="3" id="KW-0812">Transmembrane</keyword>
<dbReference type="Gene3D" id="1.25.40.10">
    <property type="entry name" value="Tetratricopeptide repeat domain"/>
    <property type="match status" value="2"/>
</dbReference>
<evidence type="ECO:0000313" key="5">
    <source>
        <dbReference type="RefSeq" id="XP_011306782.1"/>
    </source>
</evidence>
<gene>
    <name evidence="5" type="primary">LOC105268705</name>
</gene>
<dbReference type="RefSeq" id="XP_011306782.1">
    <property type="nucleotide sequence ID" value="XM_011308480.1"/>
</dbReference>
<protein>
    <submittedName>
        <fullName evidence="5">Tetratricopeptide repeat protein 17</fullName>
    </submittedName>
</protein>
<dbReference type="GO" id="GO:0030041">
    <property type="term" value="P:actin filament polymerization"/>
    <property type="evidence" value="ECO:0007669"/>
    <property type="project" value="TreeGrafter"/>
</dbReference>
<dbReference type="GO" id="GO:0005737">
    <property type="term" value="C:cytoplasm"/>
    <property type="evidence" value="ECO:0007669"/>
    <property type="project" value="TreeGrafter"/>
</dbReference>
<dbReference type="OrthoDB" id="2115703at2759"/>
<accession>A0A9R1TC00</accession>
<keyword evidence="3" id="KW-0472">Membrane</keyword>
<feature type="transmembrane region" description="Helical" evidence="3">
    <location>
        <begin position="7"/>
        <end position="28"/>
    </location>
</feature>
<dbReference type="GeneID" id="105268705"/>
<reference evidence="5" key="1">
    <citation type="submission" date="2025-08" db="UniProtKB">
        <authorList>
            <consortium name="RefSeq"/>
        </authorList>
    </citation>
    <scope>IDENTIFICATION</scope>
    <source>
        <strain evidence="5">USDA-PBARC FA_bdor</strain>
        <tissue evidence="5">Whole organism</tissue>
    </source>
</reference>